<evidence type="ECO:0000313" key="2">
    <source>
        <dbReference type="EMBL" id="VDM35868.1"/>
    </source>
</evidence>
<proteinExistence type="predicted"/>
<accession>A0A0R3XBH8</accession>
<reference evidence="4" key="1">
    <citation type="submission" date="2017-02" db="UniProtKB">
        <authorList>
            <consortium name="WormBaseParasite"/>
        </authorList>
    </citation>
    <scope>IDENTIFICATION</scope>
</reference>
<dbReference type="PROSITE" id="PS00028">
    <property type="entry name" value="ZINC_FINGER_C2H2_1"/>
    <property type="match status" value="1"/>
</dbReference>
<gene>
    <name evidence="2" type="ORF">TTAC_LOCUS10888</name>
</gene>
<evidence type="ECO:0000259" key="1">
    <source>
        <dbReference type="PROSITE" id="PS00028"/>
    </source>
</evidence>
<reference evidence="2 3" key="2">
    <citation type="submission" date="2018-11" db="EMBL/GenBank/DDBJ databases">
        <authorList>
            <consortium name="Pathogen Informatics"/>
        </authorList>
    </citation>
    <scope>NUCLEOTIDE SEQUENCE [LARGE SCALE GENOMIC DNA]</scope>
</reference>
<dbReference type="WBParaSite" id="TTAC_0001090501-mRNA-1">
    <property type="protein sequence ID" value="TTAC_0001090501-mRNA-1"/>
    <property type="gene ID" value="TTAC_0001090501"/>
</dbReference>
<organism evidence="4">
    <name type="scientific">Hydatigena taeniaeformis</name>
    <name type="common">Feline tapeworm</name>
    <name type="synonym">Taenia taeniaeformis</name>
    <dbReference type="NCBI Taxonomy" id="6205"/>
    <lineage>
        <taxon>Eukaryota</taxon>
        <taxon>Metazoa</taxon>
        <taxon>Spiralia</taxon>
        <taxon>Lophotrochozoa</taxon>
        <taxon>Platyhelminthes</taxon>
        <taxon>Cestoda</taxon>
        <taxon>Eucestoda</taxon>
        <taxon>Cyclophyllidea</taxon>
        <taxon>Taeniidae</taxon>
        <taxon>Hydatigera</taxon>
    </lineage>
</organism>
<dbReference type="OrthoDB" id="6253480at2759"/>
<evidence type="ECO:0000313" key="4">
    <source>
        <dbReference type="WBParaSite" id="TTAC_0001090501-mRNA-1"/>
    </source>
</evidence>
<dbReference type="InterPro" id="IPR013087">
    <property type="entry name" value="Znf_C2H2_type"/>
</dbReference>
<dbReference type="EMBL" id="UYWX01022445">
    <property type="protein sequence ID" value="VDM35868.1"/>
    <property type="molecule type" value="Genomic_DNA"/>
</dbReference>
<evidence type="ECO:0000313" key="3">
    <source>
        <dbReference type="Proteomes" id="UP000274429"/>
    </source>
</evidence>
<feature type="domain" description="C2H2-type" evidence="1">
    <location>
        <begin position="42"/>
        <end position="63"/>
    </location>
</feature>
<dbReference type="Proteomes" id="UP000274429">
    <property type="component" value="Unassembled WGS sequence"/>
</dbReference>
<sequence length="300" mass="33847">MESELILNEHIKELHMSAYADRLNRVKKRGTFALAVDPMRTCFQCYRVVDSFIALQVHIVCAHGSLYPLVCGLCHSPFTLQGLADPRCRARAVEVMREATEKVDPEIRDCLVSNGYLADIDICSSLPEIQLDAKVSTFFQSINVGLARAIAVEEMKEVRSAILAGYGAMQIPAAFLLEAVQAHERQHVEQIRERHFGMAAFSGVPECGVKKQKISAMLYDFSKKYGKIVNWRIHSECEVLNKLLHMKIDRPLLNHLNSQWGVQHDSKLHSIERTPTANVLTPELLAYFKELSAKTAIEEE</sequence>
<protein>
    <submittedName>
        <fullName evidence="4">C2H2-type domain-containing protein</fullName>
    </submittedName>
</protein>
<name>A0A0R3XBH8_HYDTA</name>
<keyword evidence="3" id="KW-1185">Reference proteome</keyword>
<dbReference type="AlphaFoldDB" id="A0A0R3XBH8"/>